<reference evidence="1" key="1">
    <citation type="submission" date="2022-04" db="EMBL/GenBank/DDBJ databases">
        <title>Chromosome-scale genome assembly of Holotrichia oblita Faldermann.</title>
        <authorList>
            <person name="Rongchong L."/>
        </authorList>
    </citation>
    <scope>NUCLEOTIDE SEQUENCE</scope>
    <source>
        <strain evidence="1">81SQS9</strain>
    </source>
</reference>
<comment type="caution">
    <text evidence="1">The sequence shown here is derived from an EMBL/GenBank/DDBJ whole genome shotgun (WGS) entry which is preliminary data.</text>
</comment>
<evidence type="ECO:0000313" key="2">
    <source>
        <dbReference type="Proteomes" id="UP001056778"/>
    </source>
</evidence>
<keyword evidence="2" id="KW-1185">Reference proteome</keyword>
<sequence>MFEDYEEYIDYLDYVEEQLQRERIPKRYIRDAENPMEFFDVKQFRARYRFAKETEGYAFRTGCRWLIVFGDLRGISQASISIIIKRVSILIAERLGDFIRFPQIRQGLRTNITKFYEVARFPNVSGCIDCTHIRIVNPGGNNAEVFRNRKGFFSLNVQVVSGPKREIMDIVVRHPGSSHDSVIFDRSALRVRMERGDIPGVLLGDNGYACRNYLLTPVLHPGRSTLQSAQTRTRNIVERLFGTWKKRFPCLQRGLQTKLQTSIAIICATAVLYNIGLRDNEEDFEGNVVDDVPAARNINDAERGLDVRRCFIQQHFTHFSLPMLSQSMENEEQESYKWNHSSTLMFLGLYKQYRKQVGSLKMKNLKRMFEEIALHMTAETGKKITASNCENRWKHLERMYKKYIDNNKQTGRGRRDFEYAEVMDDILGHKKNIKPLILLSSNTVSLLTEKGNVADKTVDSQQLEAGPSTMKTNEPAETTCTAPKAKISSTNKTKKYRADILAGIRKDRMRYYDKRLEIEKQKLEEKIKRHKLLEERNNLLKISMEKEQNCRLKDTNILD</sequence>
<gene>
    <name evidence="1" type="ORF">MML48_9g00018834</name>
</gene>
<evidence type="ECO:0000313" key="1">
    <source>
        <dbReference type="EMBL" id="KAI4455573.1"/>
    </source>
</evidence>
<name>A0ACB9SKC4_HOLOL</name>
<accession>A0ACB9SKC4</accession>
<dbReference type="EMBL" id="CM043023">
    <property type="protein sequence ID" value="KAI4455573.1"/>
    <property type="molecule type" value="Genomic_DNA"/>
</dbReference>
<organism evidence="1 2">
    <name type="scientific">Holotrichia oblita</name>
    <name type="common">Chafer beetle</name>
    <dbReference type="NCBI Taxonomy" id="644536"/>
    <lineage>
        <taxon>Eukaryota</taxon>
        <taxon>Metazoa</taxon>
        <taxon>Ecdysozoa</taxon>
        <taxon>Arthropoda</taxon>
        <taxon>Hexapoda</taxon>
        <taxon>Insecta</taxon>
        <taxon>Pterygota</taxon>
        <taxon>Neoptera</taxon>
        <taxon>Endopterygota</taxon>
        <taxon>Coleoptera</taxon>
        <taxon>Polyphaga</taxon>
        <taxon>Scarabaeiformia</taxon>
        <taxon>Scarabaeidae</taxon>
        <taxon>Melolonthinae</taxon>
        <taxon>Holotrichia</taxon>
    </lineage>
</organism>
<proteinExistence type="predicted"/>
<dbReference type="Proteomes" id="UP001056778">
    <property type="component" value="Chromosome 9"/>
</dbReference>
<protein>
    <submittedName>
        <fullName evidence="1">Uncharacterized protein</fullName>
    </submittedName>
</protein>